<accession>A0AAV7U3G5</accession>
<proteinExistence type="predicted"/>
<evidence type="ECO:0000313" key="2">
    <source>
        <dbReference type="EMBL" id="KAJ1183438.1"/>
    </source>
</evidence>
<name>A0AAV7U3G5_PLEWA</name>
<gene>
    <name evidence="2" type="ORF">NDU88_000260</name>
</gene>
<protein>
    <submittedName>
        <fullName evidence="2">Uncharacterized protein</fullName>
    </submittedName>
</protein>
<feature type="region of interest" description="Disordered" evidence="1">
    <location>
        <begin position="96"/>
        <end position="125"/>
    </location>
</feature>
<reference evidence="2" key="1">
    <citation type="journal article" date="2022" name="bioRxiv">
        <title>Sequencing and chromosome-scale assembly of the giantPleurodeles waltlgenome.</title>
        <authorList>
            <person name="Brown T."/>
            <person name="Elewa A."/>
            <person name="Iarovenko S."/>
            <person name="Subramanian E."/>
            <person name="Araus A.J."/>
            <person name="Petzold A."/>
            <person name="Susuki M."/>
            <person name="Suzuki K.-i.T."/>
            <person name="Hayashi T."/>
            <person name="Toyoda A."/>
            <person name="Oliveira C."/>
            <person name="Osipova E."/>
            <person name="Leigh N.D."/>
            <person name="Simon A."/>
            <person name="Yun M.H."/>
        </authorList>
    </citation>
    <scope>NUCLEOTIDE SEQUENCE</scope>
    <source>
        <strain evidence="2">20211129_DDA</strain>
        <tissue evidence="2">Liver</tissue>
    </source>
</reference>
<keyword evidence="3" id="KW-1185">Reference proteome</keyword>
<evidence type="ECO:0000313" key="3">
    <source>
        <dbReference type="Proteomes" id="UP001066276"/>
    </source>
</evidence>
<dbReference type="Proteomes" id="UP001066276">
    <property type="component" value="Chromosome 3_1"/>
</dbReference>
<dbReference type="EMBL" id="JANPWB010000005">
    <property type="protein sequence ID" value="KAJ1183438.1"/>
    <property type="molecule type" value="Genomic_DNA"/>
</dbReference>
<feature type="region of interest" description="Disordered" evidence="1">
    <location>
        <begin position="1"/>
        <end position="39"/>
    </location>
</feature>
<organism evidence="2 3">
    <name type="scientific">Pleurodeles waltl</name>
    <name type="common">Iberian ribbed newt</name>
    <dbReference type="NCBI Taxonomy" id="8319"/>
    <lineage>
        <taxon>Eukaryota</taxon>
        <taxon>Metazoa</taxon>
        <taxon>Chordata</taxon>
        <taxon>Craniata</taxon>
        <taxon>Vertebrata</taxon>
        <taxon>Euteleostomi</taxon>
        <taxon>Amphibia</taxon>
        <taxon>Batrachia</taxon>
        <taxon>Caudata</taxon>
        <taxon>Salamandroidea</taxon>
        <taxon>Salamandridae</taxon>
        <taxon>Pleurodelinae</taxon>
        <taxon>Pleurodeles</taxon>
    </lineage>
</organism>
<comment type="caution">
    <text evidence="2">The sequence shown here is derived from an EMBL/GenBank/DDBJ whole genome shotgun (WGS) entry which is preliminary data.</text>
</comment>
<sequence length="125" mass="14276">MRCPGDAMRQTQRQEPERGSHKLQQLGALSATERSDRVSDRDLRCVRRWAHCRRQREVTGSDSDSNLRCVRRWAHCRRQREGTGSDSDLRVYSVGRTVGDREKGQGQTVTGDVYSAGRTVGDREK</sequence>
<dbReference type="AlphaFoldDB" id="A0AAV7U3G5"/>
<evidence type="ECO:0000256" key="1">
    <source>
        <dbReference type="SAM" id="MobiDB-lite"/>
    </source>
</evidence>